<keyword evidence="4 7" id="KW-1133">Transmembrane helix</keyword>
<name>A0A4W5LYV8_9TELE</name>
<evidence type="ECO:0000313" key="9">
    <source>
        <dbReference type="Ensembl" id="ENSHHUP00000031118.1"/>
    </source>
</evidence>
<dbReference type="Proteomes" id="UP000314982">
    <property type="component" value="Unassembled WGS sequence"/>
</dbReference>
<feature type="transmembrane region" description="Helical" evidence="7">
    <location>
        <begin position="502"/>
        <end position="519"/>
    </location>
</feature>
<reference evidence="9" key="3">
    <citation type="submission" date="2025-09" db="UniProtKB">
        <authorList>
            <consortium name="Ensembl"/>
        </authorList>
    </citation>
    <scope>IDENTIFICATION</scope>
</reference>
<dbReference type="GO" id="GO:0016020">
    <property type="term" value="C:membrane"/>
    <property type="evidence" value="ECO:0007669"/>
    <property type="project" value="UniProtKB-SubCell"/>
</dbReference>
<dbReference type="Pfam" id="PF07690">
    <property type="entry name" value="MFS_1"/>
    <property type="match status" value="1"/>
</dbReference>
<evidence type="ECO:0000313" key="10">
    <source>
        <dbReference type="Proteomes" id="UP000314982"/>
    </source>
</evidence>
<feature type="transmembrane region" description="Helical" evidence="7">
    <location>
        <begin position="214"/>
        <end position="238"/>
    </location>
</feature>
<accession>A0A4W5LYV8</accession>
<keyword evidence="5 7" id="KW-0472">Membrane</keyword>
<keyword evidence="10" id="KW-1185">Reference proteome</keyword>
<comment type="similarity">
    <text evidence="6">Belongs to the major facilitator superfamily. Spinster (TC 2.A.1.49) family.</text>
</comment>
<dbReference type="InterPro" id="IPR011701">
    <property type="entry name" value="MFS"/>
</dbReference>
<evidence type="ECO:0000256" key="1">
    <source>
        <dbReference type="ARBA" id="ARBA00004141"/>
    </source>
</evidence>
<evidence type="ECO:0000259" key="8">
    <source>
        <dbReference type="PROSITE" id="PS50850"/>
    </source>
</evidence>
<dbReference type="InterPro" id="IPR020846">
    <property type="entry name" value="MFS_dom"/>
</dbReference>
<evidence type="ECO:0000256" key="6">
    <source>
        <dbReference type="ARBA" id="ARBA00024338"/>
    </source>
</evidence>
<feature type="domain" description="Major facilitator superfamily (MFS) profile" evidence="8">
    <location>
        <begin position="89"/>
        <end position="496"/>
    </location>
</feature>
<dbReference type="Gene3D" id="1.20.1250.20">
    <property type="entry name" value="MFS general substrate transporter like domains"/>
    <property type="match status" value="2"/>
</dbReference>
<reference evidence="10" key="1">
    <citation type="submission" date="2018-06" db="EMBL/GenBank/DDBJ databases">
        <title>Genome assembly of Danube salmon.</title>
        <authorList>
            <person name="Macqueen D.J."/>
            <person name="Gundappa M.K."/>
        </authorList>
    </citation>
    <scope>NUCLEOTIDE SEQUENCE [LARGE SCALE GENOMIC DNA]</scope>
</reference>
<feature type="transmembrane region" description="Helical" evidence="7">
    <location>
        <begin position="472"/>
        <end position="495"/>
    </location>
</feature>
<dbReference type="InterPro" id="IPR036259">
    <property type="entry name" value="MFS_trans_sf"/>
</dbReference>
<feature type="transmembrane region" description="Helical" evidence="7">
    <location>
        <begin position="87"/>
        <end position="107"/>
    </location>
</feature>
<dbReference type="AlphaFoldDB" id="A0A4W5LYV8"/>
<dbReference type="CDD" id="cd17328">
    <property type="entry name" value="MFS_spinster_like"/>
    <property type="match status" value="1"/>
</dbReference>
<dbReference type="GO" id="GO:0022857">
    <property type="term" value="F:transmembrane transporter activity"/>
    <property type="evidence" value="ECO:0007669"/>
    <property type="project" value="InterPro"/>
</dbReference>
<feature type="transmembrane region" description="Helical" evidence="7">
    <location>
        <begin position="393"/>
        <end position="421"/>
    </location>
</feature>
<evidence type="ECO:0000256" key="5">
    <source>
        <dbReference type="ARBA" id="ARBA00023136"/>
    </source>
</evidence>
<evidence type="ECO:0000256" key="7">
    <source>
        <dbReference type="SAM" id="Phobius"/>
    </source>
</evidence>
<proteinExistence type="inferred from homology"/>
<feature type="transmembrane region" description="Helical" evidence="7">
    <location>
        <begin position="433"/>
        <end position="452"/>
    </location>
</feature>
<evidence type="ECO:0000256" key="2">
    <source>
        <dbReference type="ARBA" id="ARBA00022448"/>
    </source>
</evidence>
<dbReference type="InterPro" id="IPR044770">
    <property type="entry name" value="MFS_spinster-like"/>
</dbReference>
<feature type="transmembrane region" description="Helical" evidence="7">
    <location>
        <begin position="284"/>
        <end position="304"/>
    </location>
</feature>
<feature type="transmembrane region" description="Helical" evidence="7">
    <location>
        <begin position="154"/>
        <end position="173"/>
    </location>
</feature>
<dbReference type="PANTHER" id="PTHR23505:SF67">
    <property type="entry name" value="PROTEIN SPINSTER HOMOLOG 3"/>
    <property type="match status" value="1"/>
</dbReference>
<feature type="transmembrane region" description="Helical" evidence="7">
    <location>
        <begin position="366"/>
        <end position="387"/>
    </location>
</feature>
<dbReference type="SUPFAM" id="SSF103473">
    <property type="entry name" value="MFS general substrate transporter"/>
    <property type="match status" value="1"/>
</dbReference>
<dbReference type="GeneTree" id="ENSGT00390000005976"/>
<evidence type="ECO:0000256" key="3">
    <source>
        <dbReference type="ARBA" id="ARBA00022692"/>
    </source>
</evidence>
<organism evidence="9 10">
    <name type="scientific">Hucho hucho</name>
    <name type="common">huchen</name>
    <dbReference type="NCBI Taxonomy" id="62062"/>
    <lineage>
        <taxon>Eukaryota</taxon>
        <taxon>Metazoa</taxon>
        <taxon>Chordata</taxon>
        <taxon>Craniata</taxon>
        <taxon>Vertebrata</taxon>
        <taxon>Euteleostomi</taxon>
        <taxon>Actinopterygii</taxon>
        <taxon>Neopterygii</taxon>
        <taxon>Teleostei</taxon>
        <taxon>Protacanthopterygii</taxon>
        <taxon>Salmoniformes</taxon>
        <taxon>Salmonidae</taxon>
        <taxon>Salmoninae</taxon>
        <taxon>Hucho</taxon>
    </lineage>
</organism>
<comment type="subcellular location">
    <subcellularLocation>
        <location evidence="1">Membrane</location>
        <topology evidence="1">Multi-pass membrane protein</topology>
    </subcellularLocation>
</comment>
<sequence length="520" mass="56423">MNLGVDTVRSIPQIVPYTSYVTFLFQISGLVAMETNGSVMSLQDGEKTCLSSVSNETSTRYGSIADSLPTSEPSTVETTVLSPRRSYITVAVLCYVNLINYMDRYTIAGVLLSIQKFFVITDSTSGLLQTVFVCSFIILAPIFGYLGDRYNRKFIMIGGLSVWVVTTLSSSFVTESNFWLLVLLRALVGTGEASYSTIAPTIIGDLFSGAKRTVMISAFYIFIPVGSGLGYIIGSFVAKATGDWRWALRVSPRNRTYSIEIKQHTSMNAVCLISLSVSPCSKSFVWSSLGVTAMAFLTGALAFWTPIFLSRAQVTQGIQPPCITEPCDTSDSYIFGVVTVVTGILGVSLGSTISRRLRDRVPNADPLICAVGMLSSAPCFFAAIVLASTSIPATYVFIGIGETLLSLNWAILADILLYVVVPTRRATAEALQIMVCHLLGDAGSPYLLGAISDALRTYQPDTHVWNLRSLEYSFLLCPFVGVLGGLFFLMTALYITKDRKNAELLAAGTIVTYGFIWVYG</sequence>
<reference evidence="9" key="2">
    <citation type="submission" date="2025-08" db="UniProtKB">
        <authorList>
            <consortium name="Ensembl"/>
        </authorList>
    </citation>
    <scope>IDENTIFICATION</scope>
</reference>
<dbReference type="PANTHER" id="PTHR23505">
    <property type="entry name" value="SPINSTER"/>
    <property type="match status" value="1"/>
</dbReference>
<protein>
    <submittedName>
        <fullName evidence="9">SPNS lysolipid transporter 3, sphingosine-1-phosphate (putative)</fullName>
    </submittedName>
</protein>
<feature type="transmembrane region" description="Helical" evidence="7">
    <location>
        <begin position="333"/>
        <end position="354"/>
    </location>
</feature>
<evidence type="ECO:0000256" key="4">
    <source>
        <dbReference type="ARBA" id="ARBA00022989"/>
    </source>
</evidence>
<keyword evidence="2" id="KW-0813">Transport</keyword>
<dbReference type="PROSITE" id="PS50850">
    <property type="entry name" value="MFS"/>
    <property type="match status" value="1"/>
</dbReference>
<dbReference type="Ensembl" id="ENSHHUT00000032410.1">
    <property type="protein sequence ID" value="ENSHHUP00000031118.1"/>
    <property type="gene ID" value="ENSHHUG00000019760.1"/>
</dbReference>
<keyword evidence="3 7" id="KW-0812">Transmembrane</keyword>
<feature type="transmembrane region" description="Helical" evidence="7">
    <location>
        <begin position="127"/>
        <end position="147"/>
    </location>
</feature>